<feature type="domain" description="HTH lysR-type" evidence="5">
    <location>
        <begin position="5"/>
        <end position="62"/>
    </location>
</feature>
<dbReference type="Pfam" id="PF00126">
    <property type="entry name" value="HTH_1"/>
    <property type="match status" value="1"/>
</dbReference>
<dbReference type="CDD" id="cd05466">
    <property type="entry name" value="PBP2_LTTR_substrate"/>
    <property type="match status" value="1"/>
</dbReference>
<comment type="similarity">
    <text evidence="1">Belongs to the LysR transcriptional regulatory family.</text>
</comment>
<accession>A0A356LFU1</accession>
<evidence type="ECO:0000256" key="3">
    <source>
        <dbReference type="ARBA" id="ARBA00023125"/>
    </source>
</evidence>
<dbReference type="GO" id="GO:0005829">
    <property type="term" value="C:cytosol"/>
    <property type="evidence" value="ECO:0007669"/>
    <property type="project" value="TreeGrafter"/>
</dbReference>
<organism evidence="6 7">
    <name type="scientific">Advenella kashmirensis</name>
    <dbReference type="NCBI Taxonomy" id="310575"/>
    <lineage>
        <taxon>Bacteria</taxon>
        <taxon>Pseudomonadati</taxon>
        <taxon>Pseudomonadota</taxon>
        <taxon>Betaproteobacteria</taxon>
        <taxon>Burkholderiales</taxon>
        <taxon>Alcaligenaceae</taxon>
    </lineage>
</organism>
<sequence>MKKMFNAQRLQYFQQVVVSGSVRAAADVLGVDPSSVSRSIALLEDESGLRLLQRKGRGIEPTETGKLLASYARQQMALLDGFYSELNQIHSAQRGHINIGVGEGMLDMYFHPVITNYMREHTNITLNLTVGSVAQNSADLLEEKIDIALLYTPFNDVRFRVHGSRPTNPIQAIVHKHHPLARIRHPLNLVDLVPYAGATLHEHFGLSQYIKAAELSEQVALRNVLTTSSYRALWHFANANLGYTLSSGVFAAVYNMTDVVALPMANPLFNRCNIGIVTRAGKHLSAAEQSLLDHMVGHMEQAQPGGV</sequence>
<dbReference type="SUPFAM" id="SSF53850">
    <property type="entry name" value="Periplasmic binding protein-like II"/>
    <property type="match status" value="1"/>
</dbReference>
<dbReference type="AlphaFoldDB" id="A0A356LFU1"/>
<dbReference type="SUPFAM" id="SSF46785">
    <property type="entry name" value="Winged helix' DNA-binding domain"/>
    <property type="match status" value="1"/>
</dbReference>
<keyword evidence="2" id="KW-0805">Transcription regulation</keyword>
<dbReference type="GO" id="GO:0003700">
    <property type="term" value="F:DNA-binding transcription factor activity"/>
    <property type="evidence" value="ECO:0007669"/>
    <property type="project" value="InterPro"/>
</dbReference>
<dbReference type="GO" id="GO:0003677">
    <property type="term" value="F:DNA binding"/>
    <property type="evidence" value="ECO:0007669"/>
    <property type="project" value="UniProtKB-KW"/>
</dbReference>
<dbReference type="Pfam" id="PF03466">
    <property type="entry name" value="LysR_substrate"/>
    <property type="match status" value="1"/>
</dbReference>
<dbReference type="PANTHER" id="PTHR30419">
    <property type="entry name" value="HTH-TYPE TRANSCRIPTIONAL REGULATOR YBHD"/>
    <property type="match status" value="1"/>
</dbReference>
<evidence type="ECO:0000259" key="5">
    <source>
        <dbReference type="PROSITE" id="PS50931"/>
    </source>
</evidence>
<dbReference type="InterPro" id="IPR036390">
    <property type="entry name" value="WH_DNA-bd_sf"/>
</dbReference>
<dbReference type="PROSITE" id="PS50931">
    <property type="entry name" value="HTH_LYSR"/>
    <property type="match status" value="1"/>
</dbReference>
<evidence type="ECO:0000256" key="2">
    <source>
        <dbReference type="ARBA" id="ARBA00023015"/>
    </source>
</evidence>
<protein>
    <submittedName>
        <fullName evidence="6">LysR family transcriptional regulator</fullName>
    </submittedName>
</protein>
<dbReference type="EMBL" id="DOEK01000027">
    <property type="protein sequence ID" value="HBP29856.1"/>
    <property type="molecule type" value="Genomic_DNA"/>
</dbReference>
<evidence type="ECO:0000313" key="7">
    <source>
        <dbReference type="Proteomes" id="UP000264036"/>
    </source>
</evidence>
<evidence type="ECO:0000256" key="1">
    <source>
        <dbReference type="ARBA" id="ARBA00009437"/>
    </source>
</evidence>
<dbReference type="Proteomes" id="UP000264036">
    <property type="component" value="Unassembled WGS sequence"/>
</dbReference>
<gene>
    <name evidence="6" type="ORF">DD666_10620</name>
</gene>
<dbReference type="InterPro" id="IPR050950">
    <property type="entry name" value="HTH-type_LysR_regulators"/>
</dbReference>
<reference evidence="6 7" key="1">
    <citation type="journal article" date="2018" name="Nat. Biotechnol.">
        <title>A standardized bacterial taxonomy based on genome phylogeny substantially revises the tree of life.</title>
        <authorList>
            <person name="Parks D.H."/>
            <person name="Chuvochina M."/>
            <person name="Waite D.W."/>
            <person name="Rinke C."/>
            <person name="Skarshewski A."/>
            <person name="Chaumeil P.A."/>
            <person name="Hugenholtz P."/>
        </authorList>
    </citation>
    <scope>NUCLEOTIDE SEQUENCE [LARGE SCALE GENOMIC DNA]</scope>
    <source>
        <strain evidence="6">UBA10707</strain>
    </source>
</reference>
<comment type="caution">
    <text evidence="6">The sequence shown here is derived from an EMBL/GenBank/DDBJ whole genome shotgun (WGS) entry which is preliminary data.</text>
</comment>
<dbReference type="InterPro" id="IPR005119">
    <property type="entry name" value="LysR_subst-bd"/>
</dbReference>
<proteinExistence type="inferred from homology"/>
<keyword evidence="3" id="KW-0238">DNA-binding</keyword>
<dbReference type="PANTHER" id="PTHR30419:SF8">
    <property type="entry name" value="NITROGEN ASSIMILATION TRANSCRIPTIONAL ACTIVATOR-RELATED"/>
    <property type="match status" value="1"/>
</dbReference>
<dbReference type="InterPro" id="IPR000847">
    <property type="entry name" value="LysR_HTH_N"/>
</dbReference>
<dbReference type="Gene3D" id="3.40.190.290">
    <property type="match status" value="1"/>
</dbReference>
<evidence type="ECO:0000313" key="6">
    <source>
        <dbReference type="EMBL" id="HBP29856.1"/>
    </source>
</evidence>
<keyword evidence="4" id="KW-0804">Transcription</keyword>
<name>A0A356LFU1_9BURK</name>
<dbReference type="InterPro" id="IPR036388">
    <property type="entry name" value="WH-like_DNA-bd_sf"/>
</dbReference>
<evidence type="ECO:0000256" key="4">
    <source>
        <dbReference type="ARBA" id="ARBA00023163"/>
    </source>
</evidence>
<dbReference type="Gene3D" id="1.10.10.10">
    <property type="entry name" value="Winged helix-like DNA-binding domain superfamily/Winged helix DNA-binding domain"/>
    <property type="match status" value="1"/>
</dbReference>